<keyword evidence="3" id="KW-1003">Cell membrane</keyword>
<dbReference type="InterPro" id="IPR010920">
    <property type="entry name" value="LSM_dom_sf"/>
</dbReference>
<evidence type="ECO:0000256" key="5">
    <source>
        <dbReference type="ARBA" id="ARBA00022989"/>
    </source>
</evidence>
<dbReference type="SUPFAM" id="SSF82689">
    <property type="entry name" value="Mechanosensitive channel protein MscS (YggB), C-terminal domain"/>
    <property type="match status" value="1"/>
</dbReference>
<keyword evidence="6 8" id="KW-0472">Membrane</keyword>
<keyword evidence="5 8" id="KW-1133">Transmembrane helix</keyword>
<evidence type="ECO:0000256" key="7">
    <source>
        <dbReference type="SAM" id="MobiDB-lite"/>
    </source>
</evidence>
<evidence type="ECO:0000259" key="10">
    <source>
        <dbReference type="Pfam" id="PF21082"/>
    </source>
</evidence>
<dbReference type="PANTHER" id="PTHR30460">
    <property type="entry name" value="MODERATE CONDUCTANCE MECHANOSENSITIVE CHANNEL YBIO"/>
    <property type="match status" value="1"/>
</dbReference>
<dbReference type="Pfam" id="PF21082">
    <property type="entry name" value="MS_channel_3rd"/>
    <property type="match status" value="1"/>
</dbReference>
<dbReference type="InterPro" id="IPR011066">
    <property type="entry name" value="MscS_channel_C_sf"/>
</dbReference>
<comment type="caution">
    <text evidence="12">The sequence shown here is derived from an EMBL/GenBank/DDBJ whole genome shotgun (WGS) entry which is preliminary data.</text>
</comment>
<comment type="subcellular location">
    <subcellularLocation>
        <location evidence="1">Cell membrane</location>
        <topology evidence="1">Multi-pass membrane protein</topology>
    </subcellularLocation>
</comment>
<feature type="domain" description="Mechanosensitive ion channel MscS" evidence="9">
    <location>
        <begin position="184"/>
        <end position="247"/>
    </location>
</feature>
<reference evidence="13" key="1">
    <citation type="journal article" date="2019" name="Int. J. Syst. Evol. Microbiol.">
        <title>The Global Catalogue of Microorganisms (GCM) 10K type strain sequencing project: providing services to taxonomists for standard genome sequencing and annotation.</title>
        <authorList>
            <consortium name="The Broad Institute Genomics Platform"/>
            <consortium name="The Broad Institute Genome Sequencing Center for Infectious Disease"/>
            <person name="Wu L."/>
            <person name="Ma J."/>
        </authorList>
    </citation>
    <scope>NUCLEOTIDE SEQUENCE [LARGE SCALE GENOMIC DNA]</scope>
    <source>
        <strain evidence="13">JCM 17979</strain>
    </source>
</reference>
<organism evidence="12 13">
    <name type="scientific">Actinomycetospora chlora</name>
    <dbReference type="NCBI Taxonomy" id="663608"/>
    <lineage>
        <taxon>Bacteria</taxon>
        <taxon>Bacillati</taxon>
        <taxon>Actinomycetota</taxon>
        <taxon>Actinomycetes</taxon>
        <taxon>Pseudonocardiales</taxon>
        <taxon>Pseudonocardiaceae</taxon>
        <taxon>Actinomycetospora</taxon>
    </lineage>
</organism>
<feature type="transmembrane region" description="Helical" evidence="8">
    <location>
        <begin position="138"/>
        <end position="158"/>
    </location>
</feature>
<dbReference type="InterPro" id="IPR049278">
    <property type="entry name" value="MS_channel_C"/>
</dbReference>
<dbReference type="SUPFAM" id="SSF50182">
    <property type="entry name" value="Sm-like ribonucleoproteins"/>
    <property type="match status" value="1"/>
</dbReference>
<dbReference type="Gene3D" id="1.10.287.1260">
    <property type="match status" value="1"/>
</dbReference>
<feature type="compositionally biased region" description="Pro residues" evidence="7">
    <location>
        <begin position="1"/>
        <end position="12"/>
    </location>
</feature>
<dbReference type="SUPFAM" id="SSF82861">
    <property type="entry name" value="Mechanosensitive channel protein MscS (YggB), transmembrane region"/>
    <property type="match status" value="1"/>
</dbReference>
<feature type="region of interest" description="Disordered" evidence="7">
    <location>
        <begin position="1"/>
        <end position="30"/>
    </location>
</feature>
<dbReference type="InterPro" id="IPR011014">
    <property type="entry name" value="MscS_channel_TM-2"/>
</dbReference>
<dbReference type="Pfam" id="PF00924">
    <property type="entry name" value="MS_channel_2nd"/>
    <property type="match status" value="1"/>
</dbReference>
<dbReference type="InterPro" id="IPR006685">
    <property type="entry name" value="MscS_channel_2nd"/>
</dbReference>
<feature type="transmembrane region" description="Helical" evidence="8">
    <location>
        <begin position="66"/>
        <end position="87"/>
    </location>
</feature>
<feature type="transmembrane region" description="Helical" evidence="8">
    <location>
        <begin position="164"/>
        <end position="186"/>
    </location>
</feature>
<keyword evidence="13" id="KW-1185">Reference proteome</keyword>
<evidence type="ECO:0000256" key="2">
    <source>
        <dbReference type="ARBA" id="ARBA00008017"/>
    </source>
</evidence>
<evidence type="ECO:0000256" key="8">
    <source>
        <dbReference type="SAM" id="Phobius"/>
    </source>
</evidence>
<proteinExistence type="inferred from homology"/>
<dbReference type="EMBL" id="BAABHO010000007">
    <property type="protein sequence ID" value="GAA4780261.1"/>
    <property type="molecule type" value="Genomic_DNA"/>
</dbReference>
<comment type="similarity">
    <text evidence="2">Belongs to the MscS (TC 1.A.23) family.</text>
</comment>
<dbReference type="Gene3D" id="2.30.30.60">
    <property type="match status" value="1"/>
</dbReference>
<feature type="domain" description="Mechanosensitive ion channel transmembrane helices 2/3" evidence="11">
    <location>
        <begin position="145"/>
        <end position="183"/>
    </location>
</feature>
<evidence type="ECO:0000256" key="3">
    <source>
        <dbReference type="ARBA" id="ARBA00022475"/>
    </source>
</evidence>
<dbReference type="InterPro" id="IPR045276">
    <property type="entry name" value="YbiO_bact"/>
</dbReference>
<evidence type="ECO:0000256" key="4">
    <source>
        <dbReference type="ARBA" id="ARBA00022692"/>
    </source>
</evidence>
<evidence type="ECO:0000313" key="13">
    <source>
        <dbReference type="Proteomes" id="UP001500928"/>
    </source>
</evidence>
<evidence type="ECO:0000256" key="1">
    <source>
        <dbReference type="ARBA" id="ARBA00004651"/>
    </source>
</evidence>
<evidence type="ECO:0000259" key="11">
    <source>
        <dbReference type="Pfam" id="PF21088"/>
    </source>
</evidence>
<feature type="domain" description="Mechanosensitive ion channel MscS C-terminal" evidence="10">
    <location>
        <begin position="255"/>
        <end position="340"/>
    </location>
</feature>
<dbReference type="Proteomes" id="UP001500928">
    <property type="component" value="Unassembled WGS sequence"/>
</dbReference>
<dbReference type="Pfam" id="PF21088">
    <property type="entry name" value="MS_channel_1st"/>
    <property type="match status" value="1"/>
</dbReference>
<dbReference type="PANTHER" id="PTHR30460:SF0">
    <property type="entry name" value="MODERATE CONDUCTANCE MECHANOSENSITIVE CHANNEL YBIO"/>
    <property type="match status" value="1"/>
</dbReference>
<keyword evidence="4 8" id="KW-0812">Transmembrane</keyword>
<gene>
    <name evidence="12" type="ORF">GCM10023200_11900</name>
</gene>
<evidence type="ECO:0000259" key="9">
    <source>
        <dbReference type="Pfam" id="PF00924"/>
    </source>
</evidence>
<feature type="compositionally biased region" description="Low complexity" evidence="7">
    <location>
        <begin position="13"/>
        <end position="30"/>
    </location>
</feature>
<protein>
    <submittedName>
        <fullName evidence="12">Mechanosensitive ion channel</fullName>
    </submittedName>
</protein>
<name>A0ABP9AI34_9PSEU</name>
<evidence type="ECO:0000313" key="12">
    <source>
        <dbReference type="EMBL" id="GAA4780261.1"/>
    </source>
</evidence>
<evidence type="ECO:0000256" key="6">
    <source>
        <dbReference type="ARBA" id="ARBA00023136"/>
    </source>
</evidence>
<dbReference type="InterPro" id="IPR023408">
    <property type="entry name" value="MscS_beta-dom_sf"/>
</dbReference>
<dbReference type="InterPro" id="IPR049142">
    <property type="entry name" value="MS_channel_1st"/>
</dbReference>
<sequence>MTVPLPTPPPTTTTPVTTTPTPDLSSPLSSPLPVQAPACATDQGSLCARVYQLTQTDWLSRSADELVGHGVVVLLILVVAVVLRFAVHRAINRLTAGAGQGRVPTLLRPLRDRAVRTLRDAAPLMVERRAQRAQAIGSVLRSFSTILIYGVAFVLVLGEFGVNLAPIIASAGIVGVAIGFGAQNLVRDFLSGIFMMLEDQYGVGDVVDLGEATGTVEAVGLRVTTLRDIAGTVWYVRNGEVLRVGNSSQGYSVAVVDIPVGHSADVDEAIEIAERAAITECAEEKIAAKVIAPPEMLGVQSVTAEGVLLRLTIRTRPGEQWAVQRAVAAEVKSALDDAGVPAPYPFAGRPGVAGPGTPAV</sequence>
<accession>A0ABP9AI34</accession>
<dbReference type="Gene3D" id="3.30.70.100">
    <property type="match status" value="1"/>
</dbReference>